<dbReference type="EMBL" id="BSTK01000002">
    <property type="protein sequence ID" value="GLY83184.1"/>
    <property type="molecule type" value="Genomic_DNA"/>
</dbReference>
<evidence type="ECO:0000313" key="1">
    <source>
        <dbReference type="EMBL" id="GLY83184.1"/>
    </source>
</evidence>
<dbReference type="Proteomes" id="UP001165074">
    <property type="component" value="Unassembled WGS sequence"/>
</dbReference>
<organism evidence="1 2">
    <name type="scientific">Actinoallomurus iriomotensis</name>
    <dbReference type="NCBI Taxonomy" id="478107"/>
    <lineage>
        <taxon>Bacteria</taxon>
        <taxon>Bacillati</taxon>
        <taxon>Actinomycetota</taxon>
        <taxon>Actinomycetes</taxon>
        <taxon>Streptosporangiales</taxon>
        <taxon>Thermomonosporaceae</taxon>
        <taxon>Actinoallomurus</taxon>
    </lineage>
</organism>
<name>A0A9W6VXF3_9ACTN</name>
<proteinExistence type="predicted"/>
<dbReference type="AlphaFoldDB" id="A0A9W6VXF3"/>
<gene>
    <name evidence="1" type="ORF">Airi02_011140</name>
</gene>
<evidence type="ECO:0000313" key="2">
    <source>
        <dbReference type="Proteomes" id="UP001165074"/>
    </source>
</evidence>
<sequence length="84" mass="8972">MSRGFDAPKASPESVARAIFDGVESQDEDIFPDSMSQTMDAGWQSSPAKALEREYAAIAAAGRTKSNARRYAGVPASKGTAWVF</sequence>
<accession>A0A9W6VXF3</accession>
<keyword evidence="2" id="KW-1185">Reference proteome</keyword>
<reference evidence="1" key="1">
    <citation type="submission" date="2023-03" db="EMBL/GenBank/DDBJ databases">
        <title>Actinoallomurus iriomotensis NBRC 103684.</title>
        <authorList>
            <person name="Ichikawa N."/>
            <person name="Sato H."/>
            <person name="Tonouchi N."/>
        </authorList>
    </citation>
    <scope>NUCLEOTIDE SEQUENCE</scope>
    <source>
        <strain evidence="1">NBRC 103684</strain>
    </source>
</reference>
<dbReference type="RefSeq" id="WP_285567366.1">
    <property type="nucleotide sequence ID" value="NZ_BSTK01000002.1"/>
</dbReference>
<protein>
    <submittedName>
        <fullName evidence="1">Uncharacterized protein</fullName>
    </submittedName>
</protein>
<comment type="caution">
    <text evidence="1">The sequence shown here is derived from an EMBL/GenBank/DDBJ whole genome shotgun (WGS) entry which is preliminary data.</text>
</comment>